<reference evidence="2" key="1">
    <citation type="journal article" date="2004" name="Nature">
        <title>Genome duplication in the teleost fish Tetraodon nigroviridis reveals the early vertebrate proto-karyotype.</title>
        <authorList>
            <person name="Jaillon O."/>
            <person name="Aury J.-M."/>
            <person name="Brunet F."/>
            <person name="Petit J.-L."/>
            <person name="Stange-Thomann N."/>
            <person name="Mauceli E."/>
            <person name="Bouneau L."/>
            <person name="Fischer C."/>
            <person name="Ozouf-Costaz C."/>
            <person name="Bernot A."/>
            <person name="Nicaud S."/>
            <person name="Jaffe D."/>
            <person name="Fisher S."/>
            <person name="Lutfalla G."/>
            <person name="Dossat C."/>
            <person name="Segurens B."/>
            <person name="Dasilva C."/>
            <person name="Salanoubat M."/>
            <person name="Levy M."/>
            <person name="Boudet N."/>
            <person name="Castellano S."/>
            <person name="Anthouard V."/>
            <person name="Jubin C."/>
            <person name="Castelli V."/>
            <person name="Katinka M."/>
            <person name="Vacherie B."/>
            <person name="Biemont C."/>
            <person name="Skalli Z."/>
            <person name="Cattolico L."/>
            <person name="Poulain J."/>
            <person name="De Berardinis V."/>
            <person name="Cruaud C."/>
            <person name="Duprat S."/>
            <person name="Brottier P."/>
            <person name="Coutanceau J.-P."/>
            <person name="Gouzy J."/>
            <person name="Parra G."/>
            <person name="Lardier G."/>
            <person name="Chapple C."/>
            <person name="McKernan K.J."/>
            <person name="McEwan P."/>
            <person name="Bosak S."/>
            <person name="Kellis M."/>
            <person name="Volff J.-N."/>
            <person name="Guigo R."/>
            <person name="Zody M.C."/>
            <person name="Mesirov J."/>
            <person name="Lindblad-Toh K."/>
            <person name="Birren B."/>
            <person name="Nusbaum C."/>
            <person name="Kahn D."/>
            <person name="Robinson-Rechavi M."/>
            <person name="Laudet V."/>
            <person name="Schachter V."/>
            <person name="Quetier F."/>
            <person name="Saurin W."/>
            <person name="Scarpelli C."/>
            <person name="Wincker P."/>
            <person name="Lander E.S."/>
            <person name="Weissenbach J."/>
            <person name="Roest Crollius H."/>
        </authorList>
    </citation>
    <scope>NUCLEOTIDE SEQUENCE [LARGE SCALE GENOMIC DNA]</scope>
</reference>
<name>Q4S8R5_TETNG</name>
<dbReference type="OrthoDB" id="9389675at2759"/>
<feature type="coiled-coil region" evidence="1">
    <location>
        <begin position="9"/>
        <end position="36"/>
    </location>
</feature>
<feature type="non-terminal residue" evidence="2">
    <location>
        <position position="1"/>
    </location>
</feature>
<feature type="non-terminal residue" evidence="2">
    <location>
        <position position="40"/>
    </location>
</feature>
<keyword evidence="1" id="KW-0175">Coiled coil</keyword>
<dbReference type="EMBL" id="CAAE01014703">
    <property type="protein sequence ID" value="CAG02967.1"/>
    <property type="molecule type" value="Genomic_DNA"/>
</dbReference>
<reference evidence="2" key="2">
    <citation type="submission" date="2004-02" db="EMBL/GenBank/DDBJ databases">
        <authorList>
            <consortium name="Genoscope"/>
            <consortium name="Whitehead Institute Centre for Genome Research"/>
        </authorList>
    </citation>
    <scope>NUCLEOTIDE SEQUENCE</scope>
</reference>
<evidence type="ECO:0000313" key="2">
    <source>
        <dbReference type="EMBL" id="CAG02967.1"/>
    </source>
</evidence>
<gene>
    <name evidence="2" type="ORF">GSTENG00022222001</name>
</gene>
<organism evidence="2">
    <name type="scientific">Tetraodon nigroviridis</name>
    <name type="common">Spotted green pufferfish</name>
    <name type="synonym">Chelonodon nigroviridis</name>
    <dbReference type="NCBI Taxonomy" id="99883"/>
    <lineage>
        <taxon>Eukaryota</taxon>
        <taxon>Metazoa</taxon>
        <taxon>Chordata</taxon>
        <taxon>Craniata</taxon>
        <taxon>Vertebrata</taxon>
        <taxon>Euteleostomi</taxon>
        <taxon>Actinopterygii</taxon>
        <taxon>Neopterygii</taxon>
        <taxon>Teleostei</taxon>
        <taxon>Neoteleostei</taxon>
        <taxon>Acanthomorphata</taxon>
        <taxon>Eupercaria</taxon>
        <taxon>Tetraodontiformes</taxon>
        <taxon>Tetradontoidea</taxon>
        <taxon>Tetraodontidae</taxon>
        <taxon>Tetraodon</taxon>
    </lineage>
</organism>
<sequence>QLCVMNQLKEQLEERTRILQADIKTQQQELHDIKEKLHLA</sequence>
<proteinExistence type="predicted"/>
<protein>
    <submittedName>
        <fullName evidence="2">(spotted green pufferfish) hypothetical protein</fullName>
    </submittedName>
</protein>
<dbReference type="HOGENOM" id="CLU_010044_2_2_1"/>
<accession>Q4S8R5</accession>
<dbReference type="AlphaFoldDB" id="Q4S8R5"/>
<evidence type="ECO:0000256" key="1">
    <source>
        <dbReference type="SAM" id="Coils"/>
    </source>
</evidence>
<dbReference type="KEGG" id="tng:GSTEN00022222G001"/>
<comment type="caution">
    <text evidence="2">The sequence shown here is derived from an EMBL/GenBank/DDBJ whole genome shotgun (WGS) entry which is preliminary data.</text>
</comment>